<feature type="compositionally biased region" description="Basic and acidic residues" evidence="1">
    <location>
        <begin position="460"/>
        <end position="470"/>
    </location>
</feature>
<dbReference type="EMBL" id="FJUX01000013">
    <property type="protein sequence ID" value="CZS92754.1"/>
    <property type="molecule type" value="Genomic_DNA"/>
</dbReference>
<feature type="compositionally biased region" description="Polar residues" evidence="1">
    <location>
        <begin position="591"/>
        <end position="604"/>
    </location>
</feature>
<feature type="compositionally biased region" description="Low complexity" evidence="1">
    <location>
        <begin position="723"/>
        <end position="735"/>
    </location>
</feature>
<feature type="compositionally biased region" description="Low complexity" evidence="1">
    <location>
        <begin position="575"/>
        <end position="585"/>
    </location>
</feature>
<feature type="compositionally biased region" description="Basic and acidic residues" evidence="1">
    <location>
        <begin position="873"/>
        <end position="885"/>
    </location>
</feature>
<dbReference type="AlphaFoldDB" id="A0A1E1K804"/>
<name>A0A1E1K804_9HELO</name>
<evidence type="ECO:0000313" key="2">
    <source>
        <dbReference type="EMBL" id="CZS92754.1"/>
    </source>
</evidence>
<feature type="region of interest" description="Disordered" evidence="1">
    <location>
        <begin position="769"/>
        <end position="886"/>
    </location>
</feature>
<dbReference type="Proteomes" id="UP000178912">
    <property type="component" value="Unassembled WGS sequence"/>
</dbReference>
<reference evidence="3" key="1">
    <citation type="submission" date="2016-03" db="EMBL/GenBank/DDBJ databases">
        <authorList>
            <person name="Guldener U."/>
        </authorList>
    </citation>
    <scope>NUCLEOTIDE SEQUENCE [LARGE SCALE GENOMIC DNA]</scope>
    <source>
        <strain evidence="3">04CH-RAC-A.6.1</strain>
    </source>
</reference>
<organism evidence="2 3">
    <name type="scientific">Rhynchosporium agropyri</name>
    <dbReference type="NCBI Taxonomy" id="914238"/>
    <lineage>
        <taxon>Eukaryota</taxon>
        <taxon>Fungi</taxon>
        <taxon>Dikarya</taxon>
        <taxon>Ascomycota</taxon>
        <taxon>Pezizomycotina</taxon>
        <taxon>Leotiomycetes</taxon>
        <taxon>Helotiales</taxon>
        <taxon>Ploettnerulaceae</taxon>
        <taxon>Rhynchosporium</taxon>
    </lineage>
</organism>
<feature type="region of interest" description="Disordered" evidence="1">
    <location>
        <begin position="73"/>
        <end position="93"/>
    </location>
</feature>
<feature type="compositionally biased region" description="Polar residues" evidence="1">
    <location>
        <begin position="425"/>
        <end position="437"/>
    </location>
</feature>
<evidence type="ECO:0000256" key="1">
    <source>
        <dbReference type="SAM" id="MobiDB-lite"/>
    </source>
</evidence>
<accession>A0A1E1K804</accession>
<protein>
    <submittedName>
        <fullName evidence="2">Uncharacterized protein</fullName>
    </submittedName>
</protein>
<proteinExistence type="predicted"/>
<feature type="compositionally biased region" description="Low complexity" evidence="1">
    <location>
        <begin position="835"/>
        <end position="854"/>
    </location>
</feature>
<feature type="region of interest" description="Disordered" evidence="1">
    <location>
        <begin position="987"/>
        <end position="1011"/>
    </location>
</feature>
<feature type="region of interest" description="Disordered" evidence="1">
    <location>
        <begin position="422"/>
        <end position="470"/>
    </location>
</feature>
<feature type="compositionally biased region" description="Low complexity" evidence="1">
    <location>
        <begin position="939"/>
        <end position="949"/>
    </location>
</feature>
<sequence length="1011" mass="110494">MALVTETRRYSVDELLSLRTSLSRVSCLVKNINKHPEIASIFRIPEEAFRRPEHFSCTSAHLAEITNRPAARQLSRKNLTESSEQSEIRSLDNFGRVRDPRQVHWSLRRRDNSDRSSQPHSAPTGFAVQQSENFQKFYRAVVSPSHVRVTAGGRIVPNTRSPVAPSPEGNGDKIVLDSKPLGLFTWAQDASPAHPQVPGGFLPLYNFPQPPQPMPVDFPIMSGPPAGFYGTCPPEHYPKSGLGPQLHSVKAEPIKISPPTQFDQTKPFTYNGQIVYPIPYGLQPPPNAVPVPMGMLGNPNVFPQVAQQPTGGLMPTALPLQFANLLNPMAFAAAHQSSLLAMPSGVQGSETYMPYMPMHGLIASDYTKSQIQFLQNHCDYIGTLLVNDKHRIDKAQLEHQRAGLLGQINHLKSILQVHLRGDGSVTGTSNQGDTSGGSYEEFKPMRSSSGSFRAEAAPDDVGKGEDTVTTRSDLRPKSKLTIAAAMAPPFQPRSHTTAVPVTEITEPRHAMPLSRSTSAVEDPEHEETHAEIAARLMASSTTDWLRPGFKFGAEKGYTPMPSPHEFSRRDPQSQPPRSSQRSSISHGQVPHVSQPNYPEPSTETIPYLVGTLPAGISSQIASPNDLVYSRPLTDDEVRARYLYWGKAPRSVQSGLPKFDGKDFYPPSPIKKAASLASDKSLETQVSKEPSEKLYPFRLPSNDIAYLKPMPQPIFTDAMSRGTLQQPSSSSGQGLQNWGPHDVSYSRGQGFSVKENVAPSELDFSKLFMEKGCPGYRSPSPKPSTVRFNAEQDDAPVTPQNATFFDEAEDDVDDAKSDDSWQPAGNNGQRHKSEESVNSVNSATSSSEETNSTVEIKLSAGANGDRFSSVPNKSFDERVENFKSSDEQTMFLQKMLRNEGRASTPSSGTISSATAQGYLPQYRGSAAASLAPAEYVPYKSASSTATSSQSDNRPLGQGKNDRHGNPAPDSMSATEYLRYVSAKAYETEKSTIDRGWNPNTTAFGPVLAGEEW</sequence>
<feature type="region of interest" description="Disordered" evidence="1">
    <location>
        <begin position="936"/>
        <end position="972"/>
    </location>
</feature>
<feature type="region of interest" description="Disordered" evidence="1">
    <location>
        <begin position="107"/>
        <end position="127"/>
    </location>
</feature>
<feature type="region of interest" description="Disordered" evidence="1">
    <location>
        <begin position="721"/>
        <end position="747"/>
    </location>
</feature>
<dbReference type="OrthoDB" id="5401902at2759"/>
<evidence type="ECO:0000313" key="3">
    <source>
        <dbReference type="Proteomes" id="UP000178912"/>
    </source>
</evidence>
<feature type="region of interest" description="Disordered" evidence="1">
    <location>
        <begin position="555"/>
        <end position="604"/>
    </location>
</feature>
<keyword evidence="3" id="KW-1185">Reference proteome</keyword>
<gene>
    <name evidence="2" type="ORF">RAG0_03271</name>
</gene>
<feature type="compositionally biased region" description="Polar residues" evidence="1">
    <location>
        <begin position="76"/>
        <end position="85"/>
    </location>
</feature>